<sequence>MASRSDCQVTCLQAMTSKSALQTEGNEDSKRFFRIISPLFGNTLEDNILESLFVHDIHDESQVNVKQPPLEEVNTSGADPGALISKVASVAEVTEAILKAKREKNIIRVTGSAHSVHASVFPKDGITLCLTGDLRKVEIREVQLEGEENWLYCRIGAGCYLGRNPMDPDSDLQNSACYQVAVQGFGFPELAGITHQTIGGFIMTGSAGGSLWHSFHEVIQEIEFVDGNGHLQIAKPGTDLWSAVGVSMGLFGVITHVTFRLPEMRLVKGSESNKKFADSALGPNDKGKTKLKESLENNEYFRVNWFPQKDVRRVQEWVGKQTSKGDIVPYKSILSCTLTAGMAAVALKVCNCLLQKEHPSEWDYAIIGTILRQFVPLGEPKRFCDIWFESLPMDNQAHTDSIIKVDFTEIWIPLGQCKTVMDKLLKLFENQKAAGNFAIEIYGAKESPFWLSMSYNQKMVRIDAYWWFYNKGDKREFFSYFWDALLDIPGTRLHWGKYLPLPGQKCGNTKFNLSYLKSVYPKLDNWLKLRDEMDPDQVFVTEYWRSILEISSAKSC</sequence>
<keyword evidence="4" id="KW-1185">Reference proteome</keyword>
<dbReference type="InterPro" id="IPR010031">
    <property type="entry name" value="FAD_lactone_oxidase-like"/>
</dbReference>
<dbReference type="InterPro" id="IPR016171">
    <property type="entry name" value="Vanillyl_alc_oxidase_C-sub2"/>
</dbReference>
<dbReference type="PANTHER" id="PTHR43762">
    <property type="entry name" value="L-GULONOLACTONE OXIDASE"/>
    <property type="match status" value="1"/>
</dbReference>
<dbReference type="PROSITE" id="PS51387">
    <property type="entry name" value="FAD_PCMH"/>
    <property type="match status" value="1"/>
</dbReference>
<evidence type="ECO:0000259" key="2">
    <source>
        <dbReference type="PROSITE" id="PS51387"/>
    </source>
</evidence>
<dbReference type="Gene3D" id="3.30.465.10">
    <property type="match status" value="1"/>
</dbReference>
<proteinExistence type="predicted"/>
<dbReference type="Gene3D" id="3.30.70.2520">
    <property type="match status" value="1"/>
</dbReference>
<dbReference type="InterPro" id="IPR036318">
    <property type="entry name" value="FAD-bd_PCMH-like_sf"/>
</dbReference>
<dbReference type="EMBL" id="CALNXI010000086">
    <property type="protein sequence ID" value="CAH3018416.1"/>
    <property type="molecule type" value="Genomic_DNA"/>
</dbReference>
<name>A0ABN8LTI6_9CNID</name>
<accession>A0ABN8LTI6</accession>
<dbReference type="InterPro" id="IPR007173">
    <property type="entry name" value="ALO_C"/>
</dbReference>
<comment type="caution">
    <text evidence="3">The sequence shown here is derived from an EMBL/GenBank/DDBJ whole genome shotgun (WGS) entry which is preliminary data.</text>
</comment>
<dbReference type="InterPro" id="IPR016169">
    <property type="entry name" value="FAD-bd_PCMH_sub2"/>
</dbReference>
<organism evidence="3 4">
    <name type="scientific">Porites evermanni</name>
    <dbReference type="NCBI Taxonomy" id="104178"/>
    <lineage>
        <taxon>Eukaryota</taxon>
        <taxon>Metazoa</taxon>
        <taxon>Cnidaria</taxon>
        <taxon>Anthozoa</taxon>
        <taxon>Hexacorallia</taxon>
        <taxon>Scleractinia</taxon>
        <taxon>Fungiina</taxon>
        <taxon>Poritidae</taxon>
        <taxon>Porites</taxon>
    </lineage>
</organism>
<keyword evidence="1" id="KW-0560">Oxidoreductase</keyword>
<protein>
    <recommendedName>
        <fullName evidence="2">FAD-binding PCMH-type domain-containing protein</fullName>
    </recommendedName>
</protein>
<feature type="domain" description="FAD-binding PCMH-type" evidence="2">
    <location>
        <begin position="76"/>
        <end position="264"/>
    </location>
</feature>
<dbReference type="PANTHER" id="PTHR43762:SF1">
    <property type="entry name" value="D-ARABINONO-1,4-LACTONE OXIDASE"/>
    <property type="match status" value="1"/>
</dbReference>
<dbReference type="InterPro" id="IPR016166">
    <property type="entry name" value="FAD-bd_PCMH"/>
</dbReference>
<gene>
    <name evidence="3" type="ORF">PEVE_00042944</name>
</gene>
<dbReference type="Gene3D" id="1.10.45.10">
    <property type="entry name" value="Vanillyl-alcohol Oxidase, Chain A, domain 4"/>
    <property type="match status" value="1"/>
</dbReference>
<evidence type="ECO:0000313" key="4">
    <source>
        <dbReference type="Proteomes" id="UP001159427"/>
    </source>
</evidence>
<evidence type="ECO:0000256" key="1">
    <source>
        <dbReference type="ARBA" id="ARBA00023002"/>
    </source>
</evidence>
<reference evidence="3 4" key="1">
    <citation type="submission" date="2022-05" db="EMBL/GenBank/DDBJ databases">
        <authorList>
            <consortium name="Genoscope - CEA"/>
            <person name="William W."/>
        </authorList>
    </citation>
    <scope>NUCLEOTIDE SEQUENCE [LARGE SCALE GENOMIC DNA]</scope>
</reference>
<dbReference type="SUPFAM" id="SSF56176">
    <property type="entry name" value="FAD-binding/transporter-associated domain-like"/>
    <property type="match status" value="1"/>
</dbReference>
<dbReference type="Pfam" id="PF04030">
    <property type="entry name" value="ALO"/>
    <property type="match status" value="1"/>
</dbReference>
<evidence type="ECO:0000313" key="3">
    <source>
        <dbReference type="EMBL" id="CAH3018416.1"/>
    </source>
</evidence>
<dbReference type="Proteomes" id="UP001159427">
    <property type="component" value="Unassembled WGS sequence"/>
</dbReference>